<evidence type="ECO:0000256" key="14">
    <source>
        <dbReference type="SAM" id="Coils"/>
    </source>
</evidence>
<sequence length="657" mass="75769">MISKTTIDQVYETARVEEVIGDFVQLKKSGSNFKGLSPFTDERTPSFMVSPVKQIWKDFSSGKGGNVVAFLMEHEHFTYPEAIRYLAQKYNIEIDEIEQTSEEKEQANERESMYLVSEYAQKYFEQTLWDTEPGKAIGLTYFKERGFTDETIKKFGLGYSLDQWEAFTQSALDEGYQLDFLEKTGLTIVKEQTGGETKKFDRFKGRVMFPIHSMSGRVLGFGGRILTNDKKAAKYLNSPESDIYHKSKVLYGIYFAKQAIAKEDNCFLVEGYTDVIQMFQRGVENVVSSSGTALTPEQIRLINRLTKNITVLFDGDAAGLRASLRGIDLILEQGMNVKVCTFPEGEDPDSFSKSNTYEDLVLYLEENAKDFIQFKTSLLVKEAANDPIKRADTIRDIVNSISKIPDRIQKEVYIQECAKIMQISEEVLYNTLAQINKKEVNEASKKIKQEQQAFQVVKNDPVVEKVDVQYELERKIIEMLLLYGNQKQEFEDLVLKENEDGELVLEPEIVEAKVYEKVYLDLQEDEIELSNEQFKSIYYKLIENLNENEDFSIKTFLADLNQDMVSEVSSILMEEEQYVLHDWERREIYPKEKQLGVAQLVGETILTLRCNLIKNRIQKLQERTQDHNGDNSEILEEIVNYLQLNKLLNAKLNRVLS</sequence>
<dbReference type="InterPro" id="IPR030846">
    <property type="entry name" value="DnaG_bac"/>
</dbReference>
<dbReference type="GO" id="GO:0008270">
    <property type="term" value="F:zinc ion binding"/>
    <property type="evidence" value="ECO:0007669"/>
    <property type="project" value="UniProtKB-KW"/>
</dbReference>
<evidence type="ECO:0000256" key="9">
    <source>
        <dbReference type="ARBA" id="ARBA00022842"/>
    </source>
</evidence>
<dbReference type="InterPro" id="IPR002694">
    <property type="entry name" value="Znf_CHC2"/>
</dbReference>
<comment type="function">
    <text evidence="12 13">RNA polymerase that catalyzes the synthesis of short RNA molecules used as primers for DNA polymerase during DNA replication.</text>
</comment>
<gene>
    <name evidence="12" type="primary">dnaG</name>
    <name evidence="16" type="ORF">D2V05_14635</name>
    <name evidence="17" type="ORF">FQ017_14500</name>
</gene>
<evidence type="ECO:0000256" key="10">
    <source>
        <dbReference type="ARBA" id="ARBA00023125"/>
    </source>
</evidence>
<dbReference type="Pfam" id="PF10410">
    <property type="entry name" value="DnaB_bind"/>
    <property type="match status" value="1"/>
</dbReference>
<evidence type="ECO:0000256" key="4">
    <source>
        <dbReference type="ARBA" id="ARBA00022695"/>
    </source>
</evidence>
<protein>
    <recommendedName>
        <fullName evidence="12 13">DNA primase</fullName>
        <ecNumber evidence="12">2.7.7.101</ecNumber>
    </recommendedName>
</protein>
<dbReference type="InterPro" id="IPR006295">
    <property type="entry name" value="DNA_primase_DnaG"/>
</dbReference>
<keyword evidence="14" id="KW-0175">Coiled coil</keyword>
<dbReference type="GO" id="GO:1990077">
    <property type="term" value="C:primosome complex"/>
    <property type="evidence" value="ECO:0007669"/>
    <property type="project" value="UniProtKB-KW"/>
</dbReference>
<dbReference type="GO" id="GO:0003899">
    <property type="term" value="F:DNA-directed RNA polymerase activity"/>
    <property type="evidence" value="ECO:0007669"/>
    <property type="project" value="UniProtKB-UniRule"/>
</dbReference>
<dbReference type="HAMAP" id="MF_00974">
    <property type="entry name" value="DNA_primase_DnaG"/>
    <property type="match status" value="1"/>
</dbReference>
<dbReference type="Gene3D" id="3.40.1360.10">
    <property type="match status" value="1"/>
</dbReference>
<dbReference type="GO" id="GO:0003677">
    <property type="term" value="F:DNA binding"/>
    <property type="evidence" value="ECO:0007669"/>
    <property type="project" value="UniProtKB-KW"/>
</dbReference>
<evidence type="ECO:0000256" key="13">
    <source>
        <dbReference type="PIRNR" id="PIRNR002811"/>
    </source>
</evidence>
<dbReference type="GO" id="GO:0005737">
    <property type="term" value="C:cytoplasm"/>
    <property type="evidence" value="ECO:0007669"/>
    <property type="project" value="TreeGrafter"/>
</dbReference>
<dbReference type="InterPro" id="IPR037068">
    <property type="entry name" value="DNA_primase_core_N_sf"/>
</dbReference>
<evidence type="ECO:0000313" key="16">
    <source>
        <dbReference type="EMBL" id="RIV42852.1"/>
    </source>
</evidence>
<evidence type="ECO:0000256" key="1">
    <source>
        <dbReference type="ARBA" id="ARBA00022478"/>
    </source>
</evidence>
<proteinExistence type="inferred from homology"/>
<dbReference type="OrthoDB" id="9803773at2"/>
<comment type="caution">
    <text evidence="16">The sequence shown here is derived from an EMBL/GenBank/DDBJ whole genome shotgun (WGS) entry which is preliminary data.</text>
</comment>
<dbReference type="Pfam" id="PF08275">
    <property type="entry name" value="DNAG_N"/>
    <property type="match status" value="1"/>
</dbReference>
<evidence type="ECO:0000313" key="17">
    <source>
        <dbReference type="EMBL" id="TXJ92044.1"/>
    </source>
</evidence>
<dbReference type="PANTHER" id="PTHR30313:SF2">
    <property type="entry name" value="DNA PRIMASE"/>
    <property type="match status" value="1"/>
</dbReference>
<keyword evidence="7" id="KW-0863">Zinc-finger</keyword>
<dbReference type="SUPFAM" id="SSF56731">
    <property type="entry name" value="DNA primase core"/>
    <property type="match status" value="1"/>
</dbReference>
<dbReference type="Gene3D" id="3.90.980.10">
    <property type="entry name" value="DNA primase, catalytic core, N-terminal domain"/>
    <property type="match status" value="1"/>
</dbReference>
<keyword evidence="2 12" id="KW-0639">Primosome</keyword>
<dbReference type="AlphaFoldDB" id="A0A3A1NGK5"/>
<evidence type="ECO:0000313" key="18">
    <source>
        <dbReference type="Proteomes" id="UP000266691"/>
    </source>
</evidence>
<reference evidence="17 19" key="2">
    <citation type="submission" date="2019-07" db="EMBL/GenBank/DDBJ databases">
        <title>Draft genome of two Muricauda strains isolated from deep sea.</title>
        <authorList>
            <person name="Sun C."/>
        </authorList>
    </citation>
    <scope>NUCLEOTIDE SEQUENCE [LARGE SCALE GENOMIC DNA]</scope>
    <source>
        <strain evidence="17 19">72</strain>
    </source>
</reference>
<accession>A0A3A1NGK5</accession>
<dbReference type="GO" id="GO:0000428">
    <property type="term" value="C:DNA-directed RNA polymerase complex"/>
    <property type="evidence" value="ECO:0007669"/>
    <property type="project" value="UniProtKB-KW"/>
</dbReference>
<dbReference type="EC" id="2.7.7.101" evidence="12"/>
<keyword evidence="5 12" id="KW-0235">DNA replication</keyword>
<evidence type="ECO:0000256" key="7">
    <source>
        <dbReference type="ARBA" id="ARBA00022771"/>
    </source>
</evidence>
<dbReference type="InterPro" id="IPR034151">
    <property type="entry name" value="TOPRIM_DnaG_bac"/>
</dbReference>
<dbReference type="InterPro" id="IPR050219">
    <property type="entry name" value="DnaG_primase"/>
</dbReference>
<dbReference type="SUPFAM" id="SSF57783">
    <property type="entry name" value="Zinc beta-ribbon"/>
    <property type="match status" value="1"/>
</dbReference>
<evidence type="ECO:0000256" key="3">
    <source>
        <dbReference type="ARBA" id="ARBA00022679"/>
    </source>
</evidence>
<dbReference type="RefSeq" id="WP_119648350.1">
    <property type="nucleotide sequence ID" value="NZ_QXFI01000033.1"/>
</dbReference>
<dbReference type="NCBIfam" id="TIGR01391">
    <property type="entry name" value="dnaG"/>
    <property type="match status" value="1"/>
</dbReference>
<keyword evidence="8 13" id="KW-0862">Zinc</keyword>
<evidence type="ECO:0000313" key="19">
    <source>
        <dbReference type="Proteomes" id="UP000321621"/>
    </source>
</evidence>
<dbReference type="EMBL" id="VNWK01000033">
    <property type="protein sequence ID" value="TXJ92044.1"/>
    <property type="molecule type" value="Genomic_DNA"/>
</dbReference>
<dbReference type="Proteomes" id="UP000321621">
    <property type="component" value="Unassembled WGS sequence"/>
</dbReference>
<dbReference type="PANTHER" id="PTHR30313">
    <property type="entry name" value="DNA PRIMASE"/>
    <property type="match status" value="1"/>
</dbReference>
<dbReference type="InterPro" id="IPR036977">
    <property type="entry name" value="DNA_primase_Znf_CHC2"/>
</dbReference>
<evidence type="ECO:0000256" key="11">
    <source>
        <dbReference type="ARBA" id="ARBA00023163"/>
    </source>
</evidence>
<evidence type="ECO:0000256" key="8">
    <source>
        <dbReference type="ARBA" id="ARBA00022833"/>
    </source>
</evidence>
<comment type="subunit">
    <text evidence="12">Monomer. Interacts with DnaB.</text>
</comment>
<organism evidence="16 18">
    <name type="scientific">Flagellimonas pelagia</name>
    <dbReference type="NCBI Taxonomy" id="2306998"/>
    <lineage>
        <taxon>Bacteria</taxon>
        <taxon>Pseudomonadati</taxon>
        <taxon>Bacteroidota</taxon>
        <taxon>Flavobacteriia</taxon>
        <taxon>Flavobacteriales</taxon>
        <taxon>Flavobacteriaceae</taxon>
        <taxon>Flagellimonas</taxon>
    </lineage>
</organism>
<dbReference type="FunFam" id="3.90.580.10:FF:000001">
    <property type="entry name" value="DNA primase"/>
    <property type="match status" value="1"/>
</dbReference>
<dbReference type="InterPro" id="IPR013264">
    <property type="entry name" value="DNAG_N"/>
</dbReference>
<dbReference type="Pfam" id="PF13155">
    <property type="entry name" value="Toprim_2"/>
    <property type="match status" value="1"/>
</dbReference>
<name>A0A3A1NGK5_9FLAO</name>
<comment type="cofactor">
    <cofactor evidence="13">
        <name>Zn(2+)</name>
        <dbReference type="ChEBI" id="CHEBI:29105"/>
    </cofactor>
    <text evidence="13">Binds 1 zinc ion per monomer.</text>
</comment>
<keyword evidence="9" id="KW-0460">Magnesium</keyword>
<dbReference type="Proteomes" id="UP000266691">
    <property type="component" value="Unassembled WGS sequence"/>
</dbReference>
<evidence type="ECO:0000256" key="5">
    <source>
        <dbReference type="ARBA" id="ARBA00022705"/>
    </source>
</evidence>
<dbReference type="Pfam" id="PF01807">
    <property type="entry name" value="Zn_ribbon_DnaG"/>
    <property type="match status" value="1"/>
</dbReference>
<evidence type="ECO:0000256" key="2">
    <source>
        <dbReference type="ARBA" id="ARBA00022515"/>
    </source>
</evidence>
<dbReference type="InterPro" id="IPR019475">
    <property type="entry name" value="DNA_primase_DnaB-bd"/>
</dbReference>
<dbReference type="CDD" id="cd03364">
    <property type="entry name" value="TOPRIM_DnaG_primases"/>
    <property type="match status" value="1"/>
</dbReference>
<dbReference type="EMBL" id="QXFI01000033">
    <property type="protein sequence ID" value="RIV42852.1"/>
    <property type="molecule type" value="Genomic_DNA"/>
</dbReference>
<dbReference type="PIRSF" id="PIRSF002811">
    <property type="entry name" value="DnaG"/>
    <property type="match status" value="1"/>
</dbReference>
<comment type="similarity">
    <text evidence="12 13">Belongs to the DnaG primase family.</text>
</comment>
<reference evidence="16 18" key="1">
    <citation type="submission" date="2018-08" db="EMBL/GenBank/DDBJ databases">
        <title>Proposal of Muricauda 72 sp.nov. and Muricauda NH166 sp.nov., isolated from seawater.</title>
        <authorList>
            <person name="Cheng H."/>
            <person name="Wu Y.-H."/>
            <person name="Guo L.-L."/>
            <person name="Xu X.-W."/>
        </authorList>
    </citation>
    <scope>NUCLEOTIDE SEQUENCE [LARGE SCALE GENOMIC DNA]</scope>
    <source>
        <strain evidence="16 18">72</strain>
    </source>
</reference>
<keyword evidence="19" id="KW-1185">Reference proteome</keyword>
<keyword evidence="4 12" id="KW-0548">Nucleotidyltransferase</keyword>
<dbReference type="SMART" id="SM00493">
    <property type="entry name" value="TOPRIM"/>
    <property type="match status" value="1"/>
</dbReference>
<keyword evidence="3 12" id="KW-0808">Transferase</keyword>
<keyword evidence="6 13" id="KW-0479">Metal-binding</keyword>
<feature type="domain" description="Toprim" evidence="15">
    <location>
        <begin position="264"/>
        <end position="345"/>
    </location>
</feature>
<dbReference type="InterPro" id="IPR006171">
    <property type="entry name" value="TOPRIM_dom"/>
</dbReference>
<keyword evidence="11 12" id="KW-0804">Transcription</keyword>
<evidence type="ECO:0000256" key="6">
    <source>
        <dbReference type="ARBA" id="ARBA00022723"/>
    </source>
</evidence>
<keyword evidence="1 12" id="KW-0240">DNA-directed RNA polymerase</keyword>
<evidence type="ECO:0000256" key="12">
    <source>
        <dbReference type="HAMAP-Rule" id="MF_00974"/>
    </source>
</evidence>
<dbReference type="SMART" id="SM00400">
    <property type="entry name" value="ZnF_CHCC"/>
    <property type="match status" value="1"/>
</dbReference>
<dbReference type="PROSITE" id="PS50880">
    <property type="entry name" value="TOPRIM"/>
    <property type="match status" value="1"/>
</dbReference>
<evidence type="ECO:0000259" key="15">
    <source>
        <dbReference type="PROSITE" id="PS50880"/>
    </source>
</evidence>
<dbReference type="Gene3D" id="3.90.580.10">
    <property type="entry name" value="Zinc finger, CHC2-type domain"/>
    <property type="match status" value="1"/>
</dbReference>
<keyword evidence="10 12" id="KW-0238">DNA-binding</keyword>
<dbReference type="GO" id="GO:0006269">
    <property type="term" value="P:DNA replication, synthesis of primer"/>
    <property type="evidence" value="ECO:0007669"/>
    <property type="project" value="UniProtKB-UniRule"/>
</dbReference>
<comment type="caution">
    <text evidence="12">Lacks conserved residue(s) required for the propagation of feature annotation.</text>
</comment>
<comment type="catalytic activity">
    <reaction evidence="12">
        <text>ssDNA + n NTP = ssDNA/pppN(pN)n-1 hybrid + (n-1) diphosphate.</text>
        <dbReference type="EC" id="2.7.7.101"/>
    </reaction>
</comment>
<feature type="coiled-coil region" evidence="14">
    <location>
        <begin position="433"/>
        <end position="460"/>
    </location>
</feature>